<gene>
    <name evidence="1" type="ORF">CKY47_32955</name>
</gene>
<evidence type="ECO:0000313" key="1">
    <source>
        <dbReference type="EMBL" id="MDQ2588685.1"/>
    </source>
</evidence>
<reference evidence="1 2" key="1">
    <citation type="submission" date="2017-06" db="EMBL/GenBank/DDBJ databases">
        <title>Cultured bacterium strain Saccharothrix yanglingensis Hhs.015.</title>
        <authorList>
            <person name="Xia Y."/>
        </authorList>
    </citation>
    <scope>NUCLEOTIDE SEQUENCE [LARGE SCALE GENOMIC DNA]</scope>
    <source>
        <strain evidence="1 2">Hhs.015</strain>
    </source>
</reference>
<proteinExistence type="predicted"/>
<evidence type="ECO:0000313" key="2">
    <source>
        <dbReference type="Proteomes" id="UP001225605"/>
    </source>
</evidence>
<dbReference type="Proteomes" id="UP001225605">
    <property type="component" value="Unassembled WGS sequence"/>
</dbReference>
<accession>A0ABU0X987</accession>
<dbReference type="EMBL" id="NSDM01000020">
    <property type="protein sequence ID" value="MDQ2588685.1"/>
    <property type="molecule type" value="Genomic_DNA"/>
</dbReference>
<sequence>MTLALLAPCYGNPDTRKRFHETIEGSIAFTREPYRSLLSEADLTKLEELHPSGEAHFWGAIPRHDKPMERLRSGGVVLFVGEKKIKATGEIGHLFRNGPLADLLWNQHANDSSFTNVYSVLNVRLTDYPITDLWGIEGFTAGDYVYGQRVVEEPRSGRLITAFDINPGTAEAELSAKLNATADLVGLGIRVIPVERTHVDVVWHRIAERQTAYERVEARLVAHYRAFRSDVEMRSFVTPSGKRADLYYRDDADVVVIEAKSLATHGKVREAVAQLLDYAADSPDAVTRLMALFPERPGADGVALLHRLGIDCVHRNADNLFTTEPAPDERRRYMHPVWRGR</sequence>
<organism evidence="1 2">
    <name type="scientific">Saccharothrix yanglingensis</name>
    <dbReference type="NCBI Taxonomy" id="659496"/>
    <lineage>
        <taxon>Bacteria</taxon>
        <taxon>Bacillati</taxon>
        <taxon>Actinomycetota</taxon>
        <taxon>Actinomycetes</taxon>
        <taxon>Pseudonocardiales</taxon>
        <taxon>Pseudonocardiaceae</taxon>
        <taxon>Saccharothrix</taxon>
    </lineage>
</organism>
<name>A0ABU0X987_9PSEU</name>
<protein>
    <submittedName>
        <fullName evidence="1">Uncharacterized protein</fullName>
    </submittedName>
</protein>
<comment type="caution">
    <text evidence="1">The sequence shown here is derived from an EMBL/GenBank/DDBJ whole genome shotgun (WGS) entry which is preliminary data.</text>
</comment>
<keyword evidence="2" id="KW-1185">Reference proteome</keyword>
<dbReference type="RefSeq" id="WP_306750335.1">
    <property type="nucleotide sequence ID" value="NZ_NSDM01000020.1"/>
</dbReference>